<feature type="region of interest" description="Disordered" evidence="4">
    <location>
        <begin position="789"/>
        <end position="816"/>
    </location>
</feature>
<evidence type="ECO:0000313" key="6">
    <source>
        <dbReference type="Proteomes" id="UP000095281"/>
    </source>
</evidence>
<dbReference type="GO" id="GO:0008270">
    <property type="term" value="F:zinc ion binding"/>
    <property type="evidence" value="ECO:0007669"/>
    <property type="project" value="UniProtKB-KW"/>
</dbReference>
<evidence type="ECO:0000256" key="1">
    <source>
        <dbReference type="ARBA" id="ARBA00022771"/>
    </source>
</evidence>
<evidence type="ECO:0000256" key="2">
    <source>
        <dbReference type="ARBA" id="ARBA00022833"/>
    </source>
</evidence>
<evidence type="ECO:0000256" key="3">
    <source>
        <dbReference type="PROSITE-ProRule" id="PRU00175"/>
    </source>
</evidence>
<feature type="compositionally biased region" description="Polar residues" evidence="4">
    <location>
        <begin position="1030"/>
        <end position="1039"/>
    </location>
</feature>
<dbReference type="Gene3D" id="3.30.40.10">
    <property type="entry name" value="Zinc/RING finger domain, C3HC4 (zinc finger)"/>
    <property type="match status" value="1"/>
</dbReference>
<dbReference type="SUPFAM" id="SSF57850">
    <property type="entry name" value="RING/U-box"/>
    <property type="match status" value="1"/>
</dbReference>
<feature type="compositionally biased region" description="Polar residues" evidence="4">
    <location>
        <begin position="1178"/>
        <end position="1198"/>
    </location>
</feature>
<feature type="compositionally biased region" description="Basic and acidic residues" evidence="4">
    <location>
        <begin position="1200"/>
        <end position="1216"/>
    </location>
</feature>
<dbReference type="InterPro" id="IPR001841">
    <property type="entry name" value="Znf_RING"/>
</dbReference>
<accession>A0A1I8BDK7</accession>
<feature type="domain" description="RING-type" evidence="5">
    <location>
        <begin position="221"/>
        <end position="278"/>
    </location>
</feature>
<reference evidence="7" key="1">
    <citation type="submission" date="2016-11" db="UniProtKB">
        <authorList>
            <consortium name="WormBaseParasite"/>
        </authorList>
    </citation>
    <scope>IDENTIFICATION</scope>
</reference>
<keyword evidence="2" id="KW-0862">Zinc</keyword>
<dbReference type="InterPro" id="IPR013083">
    <property type="entry name" value="Znf_RING/FYVE/PHD"/>
</dbReference>
<feature type="compositionally biased region" description="Basic and acidic residues" evidence="4">
    <location>
        <begin position="903"/>
        <end position="913"/>
    </location>
</feature>
<feature type="compositionally biased region" description="Polar residues" evidence="4">
    <location>
        <begin position="792"/>
        <end position="811"/>
    </location>
</feature>
<dbReference type="PROSITE" id="PS50089">
    <property type="entry name" value="ZF_RING_2"/>
    <property type="match status" value="1"/>
</dbReference>
<organism evidence="6 7">
    <name type="scientific">Meloidogyne hapla</name>
    <name type="common">Root-knot nematode worm</name>
    <dbReference type="NCBI Taxonomy" id="6305"/>
    <lineage>
        <taxon>Eukaryota</taxon>
        <taxon>Metazoa</taxon>
        <taxon>Ecdysozoa</taxon>
        <taxon>Nematoda</taxon>
        <taxon>Chromadorea</taxon>
        <taxon>Rhabditida</taxon>
        <taxon>Tylenchina</taxon>
        <taxon>Tylenchomorpha</taxon>
        <taxon>Tylenchoidea</taxon>
        <taxon>Meloidogynidae</taxon>
        <taxon>Meloidogyninae</taxon>
        <taxon>Meloidogyne</taxon>
    </lineage>
</organism>
<evidence type="ECO:0000313" key="7">
    <source>
        <dbReference type="WBParaSite" id="MhA1_Contig1957.frz3.gene4"/>
    </source>
</evidence>
<feature type="compositionally biased region" description="Basic and acidic residues" evidence="4">
    <location>
        <begin position="939"/>
        <end position="949"/>
    </location>
</feature>
<feature type="region of interest" description="Disordered" evidence="4">
    <location>
        <begin position="1150"/>
        <end position="1231"/>
    </location>
</feature>
<keyword evidence="1 3" id="KW-0863">Zinc-finger</keyword>
<feature type="compositionally biased region" description="Low complexity" evidence="4">
    <location>
        <begin position="1162"/>
        <end position="1177"/>
    </location>
</feature>
<feature type="compositionally biased region" description="Polar residues" evidence="4">
    <location>
        <begin position="1150"/>
        <end position="1161"/>
    </location>
</feature>
<dbReference type="WBParaSite" id="MhA1_Contig1957.frz3.gene4">
    <property type="protein sequence ID" value="MhA1_Contig1957.frz3.gene4"/>
    <property type="gene ID" value="MhA1_Contig1957.frz3.gene4"/>
</dbReference>
<feature type="compositionally biased region" description="Low complexity" evidence="4">
    <location>
        <begin position="966"/>
        <end position="980"/>
    </location>
</feature>
<feature type="compositionally biased region" description="Polar residues" evidence="4">
    <location>
        <begin position="989"/>
        <end position="1011"/>
    </location>
</feature>
<name>A0A1I8BDK7_MELHA</name>
<evidence type="ECO:0000259" key="5">
    <source>
        <dbReference type="PROSITE" id="PS50089"/>
    </source>
</evidence>
<protein>
    <submittedName>
        <fullName evidence="7">RING-type domain-containing protein</fullName>
    </submittedName>
</protein>
<keyword evidence="1 3" id="KW-0479">Metal-binding</keyword>
<proteinExistence type="predicted"/>
<feature type="compositionally biased region" description="Polar residues" evidence="4">
    <location>
        <begin position="1049"/>
        <end position="1080"/>
    </location>
</feature>
<dbReference type="Proteomes" id="UP000095281">
    <property type="component" value="Unplaced"/>
</dbReference>
<evidence type="ECO:0000256" key="4">
    <source>
        <dbReference type="SAM" id="MobiDB-lite"/>
    </source>
</evidence>
<feature type="compositionally biased region" description="Pro residues" evidence="4">
    <location>
        <begin position="1085"/>
        <end position="1111"/>
    </location>
</feature>
<sequence>MGKPIIWNIQMICRQGCNSHSKYYSTLTPDTANDAGKFSFNLMAAMKKHGGFEEIRLLTVHITSLDEIANKYRSYTWEYINPEFTKLHHFQFGHFEENSGNGFYLEFKFNEENKLPLTNLNNNSRISYVNYSARIKAKQNGWFKSTKIFGFKEKLTNDEIKGRENFRIFVGGDNARISTNKSSFWPFSSSNELINLEPIDKYLIENSFPSMELIIEQIPFCGICGENSEAPVFKLKGCEDYFHKRCILNLLSTQINQDIEWSHQVGTYLSGHSCPVCKKRIIINMKKNDAMYDTIFTKIERRQYRHVLKMPILQNGERPFYTYKFDPTITRQKEYNKIDRYNLQSGHFTRSTIYFLPLVHKSQRQYEFHLRISPNIRTVGSKILPIVWIVQLDCLNGCNKYLDVQILQTQDSIENAGKVVFYLLAAPIIKGEGYEEITNLKIKITSLDKLAGKYRTYTWENIVPEFGKDHHFQFGHYQAVSELGLYLQFKFDLNRFSPLIMNKDEVGARPVKYKAKLIATGWFCNKYSSKVFENVIELPDSSLEGETFRIPLGGVNGIVPLKRRATWPFSLLNCIKEEKVNIIRYLQNNTFPSMELIIEQMPVCGICGEKNYGEVVKIKSCETGSNPIKQNEISDVFISNEYKCPLCLRGLAIDSETRLALFEDNKIQYKQFRHYLKMPILQNGEKPTYTYKIGLDNKQRNYNVVSILNFGESESESPPIIKSPEIQKDSKGKKPIVEEKKPIEEINIRKIEPSGEGTSKMFENYNEDEITKIHNEDELYRQFFRKNPEIEGSSSKNSGELGSLLSKSPISPGTFDIVRKGGGNEFFTDEKKNKVFRWVSRLSRLFSKPEKQKELSEDDKTKNELMETFLSNTLETIQSGDEQEEQILKSDEDMDNFIKEQTIRLKEQNERSRLGTITEITEDEMSPPSSLIRKRNKNVKQESDNESSKSKRQTSNNYLPPDRKSTTNSSSVSLDSNKNTPPRYALSKEGSSVQSNSPIDNGSPISINSDNGLRLRHQSSAKRSPLCGITSPTNQILQHSSSSNSNLSFGNPQLSEGQVSELSNSASGKESIDTFFSTQTHLSPSPQPSASPSPYPSYSPSPLQPASPSPHPSVSSSPHHHGKAITSYAQISSKSPLLIRKPAGLQQSTAFSQMFTIPTPDNSQSKQSNSSQKISKNTESTSLSSHKNPPNSFFSTSDNFEERKSSDSSSDSEKSVIIETNENDNKKQITKISTPFFTPLNTPLNDPLNISYNAPYTGEIEEIGEEINNGYENIDSSTGEETPLIGQNLDYEYTSDENKKQRGYSMTELNLDFKYKLAKMKGKFKRKPSKK</sequence>
<dbReference type="CDD" id="cd16448">
    <property type="entry name" value="RING-H2"/>
    <property type="match status" value="1"/>
</dbReference>
<feature type="region of interest" description="Disordered" evidence="4">
    <location>
        <begin position="903"/>
        <end position="1129"/>
    </location>
</feature>
<keyword evidence="6" id="KW-1185">Reference proteome</keyword>